<dbReference type="RefSeq" id="WP_014661356.1">
    <property type="nucleotide sequence ID" value="NC_017737.1"/>
</dbReference>
<proteinExistence type="predicted"/>
<dbReference type="AlphaFoldDB" id="I0ENG9"/>
<evidence type="ECO:0000313" key="2">
    <source>
        <dbReference type="Proteomes" id="UP000005010"/>
    </source>
</evidence>
<reference evidence="2" key="1">
    <citation type="submission" date="2012-04" db="EMBL/GenBank/DDBJ databases">
        <title>Complete genome sequence of Helicobacter cetorum strain MIT 00-7128.</title>
        <authorList>
            <person name="Kersulyte D."/>
            <person name="Berg D.E."/>
        </authorList>
    </citation>
    <scope>NUCLEOTIDE SEQUENCE [LARGE SCALE GENOMIC DNA]</scope>
    <source>
        <strain evidence="2">MIT 00-7128</strain>
    </source>
</reference>
<evidence type="ECO:0000313" key="1">
    <source>
        <dbReference type="EMBL" id="AFI04488.1"/>
    </source>
</evidence>
<protein>
    <submittedName>
        <fullName evidence="1">Outer membrane protein/porin</fullName>
    </submittedName>
</protein>
<dbReference type="HOGENOM" id="CLU_548322_0_0_7"/>
<dbReference type="eggNOG" id="COG3170">
    <property type="taxonomic scope" value="Bacteria"/>
</dbReference>
<dbReference type="EMBL" id="CP003479">
    <property type="protein sequence ID" value="AFI04488.1"/>
    <property type="molecule type" value="Genomic_DNA"/>
</dbReference>
<dbReference type="Proteomes" id="UP000005010">
    <property type="component" value="Chromosome"/>
</dbReference>
<keyword evidence="2" id="KW-1185">Reference proteome</keyword>
<dbReference type="KEGG" id="hce:HCW_06140"/>
<sequence length="572" mass="61945">MKITTTKFNKENSVKHFKNNIKFLAPLSLVLSLSLSPLSAEEDGGFMTFGYELGQVVQSVKNPNKYQAMQVAKELNSAVTVHLDGGYTQVDLKGNGDYQTIPQQGLNIVGLLGNTLMTTLIKVAVLSPATLLPNPNGSPLFNAYQGISKALGGINYPSRHGGPNPSQQEMEHNFGNFVCSGITTMGPSPLCKKDGKEVGGLVEQLTQAGIVQSYFQYMVYWMQKNPDAYQKAGITMGSGEGYNHQNNTTVVEALSKEFGGIYNGKDGQVTMQSMVEGAYVGAIDAIEGITKAALQLNNFNAANASGTLSTQEFTSLVDGIISTSSQALKNLEIASITNGKIGFNPTNAQAVGTGRFNDGSLGQMKALITNTQNTLNAVVQANDNLKAHPWLGQFAAGNSKQTNAMSGFYTKIGYKQFFGKKKAFGLRYYGFFSYNGAGVGNGANYNTVNLLTYGVGTDALYNVFSRSFGSRSIDAGFFTGIQLAGDSYITSLAKSVQVDTKKVTATKFQFLFDVGMRMNFGILKKDMKKHNQHSIEIGVQIPTIYNTYYSSGGTEVKYYRPYSVYWVYGYAF</sequence>
<dbReference type="Pfam" id="PF01856">
    <property type="entry name" value="HP_OMP"/>
    <property type="match status" value="1"/>
</dbReference>
<organism evidence="1 2">
    <name type="scientific">Helicobacter cetorum (strain ATCC BAA-429 / MIT 00-7128)</name>
    <dbReference type="NCBI Taxonomy" id="182217"/>
    <lineage>
        <taxon>Bacteria</taxon>
        <taxon>Pseudomonadati</taxon>
        <taxon>Campylobacterota</taxon>
        <taxon>Epsilonproteobacteria</taxon>
        <taxon>Campylobacterales</taxon>
        <taxon>Helicobacteraceae</taxon>
        <taxon>Helicobacter</taxon>
    </lineage>
</organism>
<dbReference type="PATRIC" id="fig|182217.3.peg.1299"/>
<accession>I0ENG9</accession>
<dbReference type="PRINTS" id="PR01776">
    <property type="entry name" value="HPOMPFAMILY"/>
</dbReference>
<dbReference type="STRING" id="182217.HCW_06140"/>
<gene>
    <name evidence="1" type="ordered locus">HCW_06140</name>
</gene>
<name>I0ENG9_HELC0</name>
<dbReference type="InterPro" id="IPR002718">
    <property type="entry name" value="OMP_Helicobacter"/>
</dbReference>